<dbReference type="AlphaFoldDB" id="A0A955LWU1"/>
<keyword evidence="11" id="KW-0067">ATP-binding</keyword>
<dbReference type="InterPro" id="IPR003661">
    <property type="entry name" value="HisK_dim/P_dom"/>
</dbReference>
<dbReference type="NCBIfam" id="TIGR00229">
    <property type="entry name" value="sensory_box"/>
    <property type="match status" value="1"/>
</dbReference>
<keyword evidence="5" id="KW-1003">Cell membrane</keyword>
<evidence type="ECO:0000256" key="3">
    <source>
        <dbReference type="ARBA" id="ARBA00004236"/>
    </source>
</evidence>
<comment type="subcellular location">
    <subcellularLocation>
        <location evidence="3">Cell membrane</location>
    </subcellularLocation>
    <subcellularLocation>
        <location evidence="2">Membrane</location>
        <topology evidence="2">Multi-pass membrane protein</topology>
    </subcellularLocation>
</comment>
<keyword evidence="13" id="KW-0902">Two-component regulatory system</keyword>
<dbReference type="PROSITE" id="PS50112">
    <property type="entry name" value="PAS"/>
    <property type="match status" value="1"/>
</dbReference>
<keyword evidence="6" id="KW-0597">Phosphoprotein</keyword>
<dbReference type="InterPro" id="IPR005467">
    <property type="entry name" value="His_kinase_dom"/>
</dbReference>
<evidence type="ECO:0000259" key="17">
    <source>
        <dbReference type="PROSITE" id="PS50112"/>
    </source>
</evidence>
<dbReference type="GO" id="GO:0030295">
    <property type="term" value="F:protein kinase activator activity"/>
    <property type="evidence" value="ECO:0007669"/>
    <property type="project" value="TreeGrafter"/>
</dbReference>
<dbReference type="InterPro" id="IPR050351">
    <property type="entry name" value="BphY/WalK/GraS-like"/>
</dbReference>
<keyword evidence="9" id="KW-0547">Nucleotide-binding</keyword>
<dbReference type="PANTHER" id="PTHR42878:SF7">
    <property type="entry name" value="SENSOR HISTIDINE KINASE GLRK"/>
    <property type="match status" value="1"/>
</dbReference>
<keyword evidence="12 15" id="KW-1133">Transmembrane helix</keyword>
<evidence type="ECO:0000256" key="4">
    <source>
        <dbReference type="ARBA" id="ARBA00012438"/>
    </source>
</evidence>
<dbReference type="CDD" id="cd00082">
    <property type="entry name" value="HisKA"/>
    <property type="match status" value="1"/>
</dbReference>
<feature type="domain" description="Histidine kinase" evidence="16">
    <location>
        <begin position="364"/>
        <end position="584"/>
    </location>
</feature>
<name>A0A955LWU1_UNCKA</name>
<dbReference type="InterPro" id="IPR029016">
    <property type="entry name" value="GAF-like_dom_sf"/>
</dbReference>
<reference evidence="18" key="1">
    <citation type="submission" date="2020-04" db="EMBL/GenBank/DDBJ databases">
        <authorList>
            <person name="Zhang T."/>
        </authorList>
    </citation>
    <scope>NUCLEOTIDE SEQUENCE</scope>
    <source>
        <strain evidence="18">HKST-UBA02</strain>
    </source>
</reference>
<organism evidence="18 19">
    <name type="scientific">candidate division WWE3 bacterium</name>
    <dbReference type="NCBI Taxonomy" id="2053526"/>
    <lineage>
        <taxon>Bacteria</taxon>
        <taxon>Katanobacteria</taxon>
    </lineage>
</organism>
<evidence type="ECO:0000256" key="1">
    <source>
        <dbReference type="ARBA" id="ARBA00000085"/>
    </source>
</evidence>
<evidence type="ECO:0000259" key="16">
    <source>
        <dbReference type="PROSITE" id="PS50109"/>
    </source>
</evidence>
<dbReference type="FunFam" id="3.30.565.10:FF:000023">
    <property type="entry name" value="PAS domain-containing sensor histidine kinase"/>
    <property type="match status" value="1"/>
</dbReference>
<dbReference type="InterPro" id="IPR036890">
    <property type="entry name" value="HATPase_C_sf"/>
</dbReference>
<dbReference type="GO" id="GO:0000155">
    <property type="term" value="F:phosphorelay sensor kinase activity"/>
    <property type="evidence" value="ECO:0007669"/>
    <property type="project" value="InterPro"/>
</dbReference>
<evidence type="ECO:0000256" key="7">
    <source>
        <dbReference type="ARBA" id="ARBA00022679"/>
    </source>
</evidence>
<dbReference type="Gene3D" id="1.10.287.130">
    <property type="match status" value="1"/>
</dbReference>
<evidence type="ECO:0000256" key="15">
    <source>
        <dbReference type="SAM" id="Phobius"/>
    </source>
</evidence>
<evidence type="ECO:0000313" key="18">
    <source>
        <dbReference type="EMBL" id="MCA9397656.1"/>
    </source>
</evidence>
<evidence type="ECO:0000256" key="11">
    <source>
        <dbReference type="ARBA" id="ARBA00022840"/>
    </source>
</evidence>
<accession>A0A955LWU1</accession>
<dbReference type="Proteomes" id="UP000699691">
    <property type="component" value="Unassembled WGS sequence"/>
</dbReference>
<dbReference type="Gene3D" id="3.30.565.10">
    <property type="entry name" value="Histidine kinase-like ATPase, C-terminal domain"/>
    <property type="match status" value="1"/>
</dbReference>
<evidence type="ECO:0000256" key="10">
    <source>
        <dbReference type="ARBA" id="ARBA00022777"/>
    </source>
</evidence>
<evidence type="ECO:0000256" key="13">
    <source>
        <dbReference type="ARBA" id="ARBA00023012"/>
    </source>
</evidence>
<dbReference type="GO" id="GO:0006355">
    <property type="term" value="P:regulation of DNA-templated transcription"/>
    <property type="evidence" value="ECO:0007669"/>
    <property type="project" value="InterPro"/>
</dbReference>
<dbReference type="InterPro" id="IPR036097">
    <property type="entry name" value="HisK_dim/P_sf"/>
</dbReference>
<dbReference type="EMBL" id="JAGQKY010000092">
    <property type="protein sequence ID" value="MCA9397656.1"/>
    <property type="molecule type" value="Genomic_DNA"/>
</dbReference>
<evidence type="ECO:0000256" key="8">
    <source>
        <dbReference type="ARBA" id="ARBA00022692"/>
    </source>
</evidence>
<sequence length="587" mass="65638">AIYFGFTVLSIVLFVYYLFPIIFPAAQVLWPISFTEVLLNSIGYIMVFTVVLLPLRNVYLNFVGKIIYGDKGDVQEMVHEFTDTVGRSVDLNTIRSVTISTFVELFNLDSITLHLEEVPAELQGYLKGESRLISYDELVNKGAKYGSTANSTVERQAHLARYMRNNNIEILIPLQQKTSLVGVIIVGSKKDETVFTESELSLMESLGKQMGISLENAHLFEALKKERNHVESEKNKLDLVLKSTVDGVIALDKDCRISFINDAACMFIGWEKEKVFHRNLEQVLHLSNEKHKDGGLSKSLCTFDEKEVSYYNVQLKAQNGEVRSVNVISNVVTEKVPGISRIVTLHDVTRENELEQIRIDFVSLAAHELKTPLTILRGYLYYLVDGVDAAAITPKAAESLNRAIVSTKTLTNLVDNLLNVSRIEQGKMQVSLQPANVIEIIEKTMIELEPLADDAGLKLELLPPEKELPTVRADATRIGEVMRNLISNGVKYTQEGGVTISCWQDGDEVVVSVRDTGQGIAEKSKPRLFTKFFREEQEMSKGSKGTGLGLYITKSIINAHGGRIWLESEVGKGSTFYFTLLVDKDTK</sequence>
<comment type="caution">
    <text evidence="18">The sequence shown here is derived from an EMBL/GenBank/DDBJ whole genome shotgun (WGS) entry which is preliminary data.</text>
</comment>
<reference evidence="18" key="2">
    <citation type="journal article" date="2021" name="Microbiome">
        <title>Successional dynamics and alternative stable states in a saline activated sludge microbial community over 9 years.</title>
        <authorList>
            <person name="Wang Y."/>
            <person name="Ye J."/>
            <person name="Ju F."/>
            <person name="Liu L."/>
            <person name="Boyd J.A."/>
            <person name="Deng Y."/>
            <person name="Parks D.H."/>
            <person name="Jiang X."/>
            <person name="Yin X."/>
            <person name="Woodcroft B.J."/>
            <person name="Tyson G.W."/>
            <person name="Hugenholtz P."/>
            <person name="Polz M.F."/>
            <person name="Zhang T."/>
        </authorList>
    </citation>
    <scope>NUCLEOTIDE SEQUENCE</scope>
    <source>
        <strain evidence="18">HKST-UBA02</strain>
    </source>
</reference>
<dbReference type="GO" id="GO:0005524">
    <property type="term" value="F:ATP binding"/>
    <property type="evidence" value="ECO:0007669"/>
    <property type="project" value="UniProtKB-KW"/>
</dbReference>
<dbReference type="EC" id="2.7.13.3" evidence="4"/>
<dbReference type="GO" id="GO:0000156">
    <property type="term" value="F:phosphorelay response regulator activity"/>
    <property type="evidence" value="ECO:0007669"/>
    <property type="project" value="TreeGrafter"/>
</dbReference>
<feature type="transmembrane region" description="Helical" evidence="15">
    <location>
        <begin position="37"/>
        <end position="55"/>
    </location>
</feature>
<dbReference type="InterPro" id="IPR004358">
    <property type="entry name" value="Sig_transdc_His_kin-like_C"/>
</dbReference>
<dbReference type="SMART" id="SM00091">
    <property type="entry name" value="PAS"/>
    <property type="match status" value="1"/>
</dbReference>
<evidence type="ECO:0000313" key="19">
    <source>
        <dbReference type="Proteomes" id="UP000699691"/>
    </source>
</evidence>
<feature type="domain" description="PAS" evidence="17">
    <location>
        <begin position="233"/>
        <end position="285"/>
    </location>
</feature>
<evidence type="ECO:0000256" key="12">
    <source>
        <dbReference type="ARBA" id="ARBA00022989"/>
    </source>
</evidence>
<dbReference type="SMART" id="SM00388">
    <property type="entry name" value="HisKA"/>
    <property type="match status" value="1"/>
</dbReference>
<feature type="transmembrane region" description="Helical" evidence="15">
    <location>
        <begin position="6"/>
        <end position="30"/>
    </location>
</feature>
<dbReference type="Pfam" id="PF00512">
    <property type="entry name" value="HisKA"/>
    <property type="match status" value="1"/>
</dbReference>
<dbReference type="CDD" id="cd00130">
    <property type="entry name" value="PAS"/>
    <property type="match status" value="1"/>
</dbReference>
<feature type="non-terminal residue" evidence="18">
    <location>
        <position position="1"/>
    </location>
</feature>
<evidence type="ECO:0000256" key="5">
    <source>
        <dbReference type="ARBA" id="ARBA00022475"/>
    </source>
</evidence>
<comment type="catalytic activity">
    <reaction evidence="1">
        <text>ATP + protein L-histidine = ADP + protein N-phospho-L-histidine.</text>
        <dbReference type="EC" id="2.7.13.3"/>
    </reaction>
</comment>
<keyword evidence="8 15" id="KW-0812">Transmembrane</keyword>
<keyword evidence="10" id="KW-0418">Kinase</keyword>
<gene>
    <name evidence="18" type="ORF">KC573_02405</name>
</gene>
<protein>
    <recommendedName>
        <fullName evidence="4">histidine kinase</fullName>
        <ecNumber evidence="4">2.7.13.3</ecNumber>
    </recommendedName>
</protein>
<keyword evidence="7" id="KW-0808">Transferase</keyword>
<dbReference type="InterPro" id="IPR003594">
    <property type="entry name" value="HATPase_dom"/>
</dbReference>
<dbReference type="Gene3D" id="3.30.450.40">
    <property type="match status" value="1"/>
</dbReference>
<dbReference type="PRINTS" id="PR00344">
    <property type="entry name" value="BCTRLSENSOR"/>
</dbReference>
<keyword evidence="14 15" id="KW-0472">Membrane</keyword>
<dbReference type="SMART" id="SM00387">
    <property type="entry name" value="HATPase_c"/>
    <property type="match status" value="1"/>
</dbReference>
<dbReference type="GO" id="GO:0005886">
    <property type="term" value="C:plasma membrane"/>
    <property type="evidence" value="ECO:0007669"/>
    <property type="project" value="UniProtKB-SubCell"/>
</dbReference>
<proteinExistence type="predicted"/>
<evidence type="ECO:0000256" key="2">
    <source>
        <dbReference type="ARBA" id="ARBA00004141"/>
    </source>
</evidence>
<dbReference type="SUPFAM" id="SSF55785">
    <property type="entry name" value="PYP-like sensor domain (PAS domain)"/>
    <property type="match status" value="1"/>
</dbReference>
<evidence type="ECO:0000256" key="6">
    <source>
        <dbReference type="ARBA" id="ARBA00022553"/>
    </source>
</evidence>
<evidence type="ECO:0000256" key="14">
    <source>
        <dbReference type="ARBA" id="ARBA00023136"/>
    </source>
</evidence>
<dbReference type="InterPro" id="IPR035965">
    <property type="entry name" value="PAS-like_dom_sf"/>
</dbReference>
<dbReference type="GO" id="GO:0007234">
    <property type="term" value="P:osmosensory signaling via phosphorelay pathway"/>
    <property type="evidence" value="ECO:0007669"/>
    <property type="project" value="TreeGrafter"/>
</dbReference>
<dbReference type="PANTHER" id="PTHR42878">
    <property type="entry name" value="TWO-COMPONENT HISTIDINE KINASE"/>
    <property type="match status" value="1"/>
</dbReference>
<dbReference type="SUPFAM" id="SSF55874">
    <property type="entry name" value="ATPase domain of HSP90 chaperone/DNA topoisomerase II/histidine kinase"/>
    <property type="match status" value="1"/>
</dbReference>
<dbReference type="InterPro" id="IPR013767">
    <property type="entry name" value="PAS_fold"/>
</dbReference>
<dbReference type="InterPro" id="IPR000014">
    <property type="entry name" value="PAS"/>
</dbReference>
<dbReference type="Pfam" id="PF00989">
    <property type="entry name" value="PAS"/>
    <property type="match status" value="1"/>
</dbReference>
<evidence type="ECO:0000256" key="9">
    <source>
        <dbReference type="ARBA" id="ARBA00022741"/>
    </source>
</evidence>
<dbReference type="Pfam" id="PF02518">
    <property type="entry name" value="HATPase_c"/>
    <property type="match status" value="1"/>
</dbReference>
<dbReference type="Gene3D" id="3.30.450.20">
    <property type="entry name" value="PAS domain"/>
    <property type="match status" value="1"/>
</dbReference>
<dbReference type="PROSITE" id="PS50109">
    <property type="entry name" value="HIS_KIN"/>
    <property type="match status" value="1"/>
</dbReference>
<dbReference type="SUPFAM" id="SSF47384">
    <property type="entry name" value="Homodimeric domain of signal transducing histidine kinase"/>
    <property type="match status" value="1"/>
</dbReference>
<dbReference type="SUPFAM" id="SSF55781">
    <property type="entry name" value="GAF domain-like"/>
    <property type="match status" value="1"/>
</dbReference>